<dbReference type="HOGENOM" id="CLU_2783861_0_0_2"/>
<proteinExistence type="predicted"/>
<dbReference type="EMBL" id="DP000238">
    <property type="protein sequence ID" value="ABK77288.1"/>
    <property type="molecule type" value="Genomic_DNA"/>
</dbReference>
<gene>
    <name evidence="1" type="ordered locus">CENSYa_0655</name>
</gene>
<name>A0RVC1_CENSY</name>
<sequence length="68" mass="7884">MFWIYGSRLHGNNCTGQILLGFLFKGMWEYPKGEVRTRQSSSVPYMQTKTLRNLLWGRINRAVITASC</sequence>
<dbReference type="EnsemblBacteria" id="ABK77288">
    <property type="protein sequence ID" value="ABK77288"/>
    <property type="gene ID" value="CENSYa_0655"/>
</dbReference>
<dbReference type="AlphaFoldDB" id="A0RVC1"/>
<reference evidence="1 2" key="1">
    <citation type="journal article" date="2006" name="Proc. Natl. Acad. Sci. U.S.A.">
        <title>Genomic analysis of the uncultivated marine crenarchaeote Cenarchaeum symbiosum.</title>
        <authorList>
            <person name="Hallam S.J."/>
            <person name="Konstantinidis K.T."/>
            <person name="Putnam N."/>
            <person name="Schleper C."/>
            <person name="Watanabe Y."/>
            <person name="Sugahara J."/>
            <person name="Preston C."/>
            <person name="de la Torre J."/>
            <person name="Richardson P.M."/>
            <person name="DeLong E.F."/>
        </authorList>
    </citation>
    <scope>NUCLEOTIDE SEQUENCE [LARGE SCALE GENOMIC DNA]</scope>
    <source>
        <strain evidence="2">A</strain>
    </source>
</reference>
<accession>A0RVC1</accession>
<keyword evidence="2" id="KW-1185">Reference proteome</keyword>
<protein>
    <submittedName>
        <fullName evidence="1">Uncharacterized protein</fullName>
    </submittedName>
</protein>
<organism evidence="1 2">
    <name type="scientific">Cenarchaeum symbiosum (strain A)</name>
    <dbReference type="NCBI Taxonomy" id="414004"/>
    <lineage>
        <taxon>Archaea</taxon>
        <taxon>Nitrososphaerota</taxon>
        <taxon>Candidatus Cenarchaeales</taxon>
        <taxon>Candidatus Cenarchaeaceae</taxon>
        <taxon>Candidatus Cenarchaeum</taxon>
    </lineage>
</organism>
<evidence type="ECO:0000313" key="1">
    <source>
        <dbReference type="EMBL" id="ABK77288.1"/>
    </source>
</evidence>
<evidence type="ECO:0000313" key="2">
    <source>
        <dbReference type="Proteomes" id="UP000000758"/>
    </source>
</evidence>
<dbReference type="KEGG" id="csy:CENSYa_0655"/>
<dbReference type="Proteomes" id="UP000000758">
    <property type="component" value="Chromosome"/>
</dbReference>